<dbReference type="WBParaSite" id="SSLN_0000555401-mRNA-1">
    <property type="protein sequence ID" value="SSLN_0000555401-mRNA-1"/>
    <property type="gene ID" value="SSLN_0000555401"/>
</dbReference>
<dbReference type="AlphaFoldDB" id="A0A183SMD2"/>
<evidence type="ECO:0000313" key="2">
    <source>
        <dbReference type="WBParaSite" id="SSLN_0000555401-mRNA-1"/>
    </source>
</evidence>
<sequence>LDQARYKVDIAPLSETRFSEQGQLKEASASYTFVWSGRSKEERRDAGFTCAIRNDIVGQGHVDAPSVAALAAAGLCSRPEARSTGCAGDQGDPRCRCLDGSPPRHLQDEAPTLTPKKAPRRTTPMFSSDGTAPLTEKSPILKRWAEHFRNVLNCSSAIFDATIDGLHQVDTNNDLYRPPSLTETVQAVQQISIGRAPPSEAIPPEVTKHSGPLMMEELTTLFLEMWLQGQVPQEFKDATIVYLYNRKENRQLCDNHRGISLLNIAIYIYISK</sequence>
<organism evidence="2">
    <name type="scientific">Schistocephalus solidus</name>
    <name type="common">Tapeworm</name>
    <dbReference type="NCBI Taxonomy" id="70667"/>
    <lineage>
        <taxon>Eukaryota</taxon>
        <taxon>Metazoa</taxon>
        <taxon>Spiralia</taxon>
        <taxon>Lophotrochozoa</taxon>
        <taxon>Platyhelminthes</taxon>
        <taxon>Cestoda</taxon>
        <taxon>Eucestoda</taxon>
        <taxon>Diphyllobothriidea</taxon>
        <taxon>Diphyllobothriidae</taxon>
        <taxon>Schistocephalus</taxon>
    </lineage>
</organism>
<evidence type="ECO:0000256" key="1">
    <source>
        <dbReference type="SAM" id="MobiDB-lite"/>
    </source>
</evidence>
<proteinExistence type="predicted"/>
<feature type="region of interest" description="Disordered" evidence="1">
    <location>
        <begin position="101"/>
        <end position="133"/>
    </location>
</feature>
<accession>A0A183SMD2</accession>
<name>A0A183SMD2_SCHSO</name>
<dbReference type="PANTHER" id="PTHR19446">
    <property type="entry name" value="REVERSE TRANSCRIPTASES"/>
    <property type="match status" value="1"/>
</dbReference>
<reference evidence="2" key="1">
    <citation type="submission" date="2016-06" db="UniProtKB">
        <authorList>
            <consortium name="WormBaseParasite"/>
        </authorList>
    </citation>
    <scope>IDENTIFICATION</scope>
</reference>
<protein>
    <submittedName>
        <fullName evidence="2">Uncharacterized protein</fullName>
    </submittedName>
</protein>